<organism evidence="6 7">
    <name type="scientific">Papaver atlanticum</name>
    <dbReference type="NCBI Taxonomy" id="357466"/>
    <lineage>
        <taxon>Eukaryota</taxon>
        <taxon>Viridiplantae</taxon>
        <taxon>Streptophyta</taxon>
        <taxon>Embryophyta</taxon>
        <taxon>Tracheophyta</taxon>
        <taxon>Spermatophyta</taxon>
        <taxon>Magnoliopsida</taxon>
        <taxon>Ranunculales</taxon>
        <taxon>Papaveraceae</taxon>
        <taxon>Papaveroideae</taxon>
        <taxon>Papaver</taxon>
    </lineage>
</organism>
<dbReference type="GO" id="GO:0016604">
    <property type="term" value="C:nuclear body"/>
    <property type="evidence" value="ECO:0007669"/>
    <property type="project" value="TreeGrafter"/>
</dbReference>
<sequence>MIPSLSSSTESSPGTAIASFLWNYYGLNLREEWLNSCVSELNNSNPDFVNFNGVLPEKLQTMKLVNLPGPFLLRVNEIVSISVYPKDRFKEVPSGIKRCLKLSMTDGVRSVYGVENRPIENLQVLAPAGLKVVIRDVNVWDGLLMLVPECLKVLGGIVEDLEAERKKLVDEANEPLWVKRMRALAGSANGAQKPNDVDGSVNGFGDGAIATLHEAMPSRLFIQRTPYAPSTTNTFRRSGGMTQHETENPSEASNVEYNTTSRVEAGFNEIEIVGTEILLATWSNEVTRNKRINLKWKISY</sequence>
<evidence type="ECO:0000313" key="7">
    <source>
        <dbReference type="Proteomes" id="UP001202328"/>
    </source>
</evidence>
<dbReference type="AlphaFoldDB" id="A0AAD4SQB7"/>
<comment type="caution">
    <text evidence="6">The sequence shown here is derived from an EMBL/GenBank/DDBJ whole genome shotgun (WGS) entry which is preliminary data.</text>
</comment>
<dbReference type="InterPro" id="IPR042470">
    <property type="entry name" value="RMI1_N_C_sf"/>
</dbReference>
<gene>
    <name evidence="6" type="ORF">MKW98_004623</name>
</gene>
<dbReference type="SMART" id="SM01161">
    <property type="entry name" value="DUF1767"/>
    <property type="match status" value="1"/>
</dbReference>
<name>A0AAD4SQB7_9MAGN</name>
<evidence type="ECO:0000259" key="5">
    <source>
        <dbReference type="Pfam" id="PF08585"/>
    </source>
</evidence>
<comment type="similarity">
    <text evidence="1">Belongs to the RMI1 family.</text>
</comment>
<dbReference type="PANTHER" id="PTHR14790:SF15">
    <property type="entry name" value="RECQ-MEDIATED GENOME INSTABILITY PROTEIN 1"/>
    <property type="match status" value="1"/>
</dbReference>
<keyword evidence="7" id="KW-1185">Reference proteome</keyword>
<feature type="domain" description="RecQ mediated genome instability protein 1 OB-fold" evidence="5">
    <location>
        <begin position="97"/>
        <end position="166"/>
    </location>
</feature>
<dbReference type="GO" id="GO:0000712">
    <property type="term" value="P:resolution of meiotic recombination intermediates"/>
    <property type="evidence" value="ECO:0007669"/>
    <property type="project" value="TreeGrafter"/>
</dbReference>
<dbReference type="GO" id="GO:0000724">
    <property type="term" value="P:double-strand break repair via homologous recombination"/>
    <property type="evidence" value="ECO:0007669"/>
    <property type="project" value="TreeGrafter"/>
</dbReference>
<feature type="region of interest" description="Disordered" evidence="4">
    <location>
        <begin position="232"/>
        <end position="253"/>
    </location>
</feature>
<dbReference type="Pfam" id="PF08585">
    <property type="entry name" value="RMI1_N_C"/>
    <property type="match status" value="1"/>
</dbReference>
<evidence type="ECO:0000313" key="6">
    <source>
        <dbReference type="EMBL" id="KAI3916182.1"/>
    </source>
</evidence>
<dbReference type="EMBL" id="JAJJMB010009125">
    <property type="protein sequence ID" value="KAI3916182.1"/>
    <property type="molecule type" value="Genomic_DNA"/>
</dbReference>
<dbReference type="PANTHER" id="PTHR14790">
    <property type="entry name" value="RECQ-MEDIATED GENOME INSTABILITY PROTEIN 1 RMI1"/>
    <property type="match status" value="1"/>
</dbReference>
<reference evidence="6" key="1">
    <citation type="submission" date="2022-04" db="EMBL/GenBank/DDBJ databases">
        <title>A functionally conserved STORR gene fusion in Papaver species that diverged 16.8 million years ago.</title>
        <authorList>
            <person name="Catania T."/>
        </authorList>
    </citation>
    <scope>NUCLEOTIDE SEQUENCE</scope>
    <source>
        <strain evidence="6">S-188037</strain>
    </source>
</reference>
<dbReference type="GO" id="GO:0031422">
    <property type="term" value="C:RecQ family helicase-topoisomerase III complex"/>
    <property type="evidence" value="ECO:0007669"/>
    <property type="project" value="TreeGrafter"/>
</dbReference>
<evidence type="ECO:0000256" key="4">
    <source>
        <dbReference type="SAM" id="MobiDB-lite"/>
    </source>
</evidence>
<accession>A0AAD4SQB7</accession>
<evidence type="ECO:0000256" key="2">
    <source>
        <dbReference type="ARBA" id="ARBA00018987"/>
    </source>
</evidence>
<evidence type="ECO:0000256" key="1">
    <source>
        <dbReference type="ARBA" id="ARBA00006395"/>
    </source>
</evidence>
<dbReference type="Proteomes" id="UP001202328">
    <property type="component" value="Unassembled WGS sequence"/>
</dbReference>
<protein>
    <recommendedName>
        <fullName evidence="2">RecQ-mediated genome instability protein 1</fullName>
    </recommendedName>
    <alternativeName>
        <fullName evidence="3">BLM-associated protein of 75 kDa homolog</fullName>
    </alternativeName>
</protein>
<dbReference type="Gene3D" id="2.40.50.770">
    <property type="entry name" value="RecQ-mediated genome instability protein Rmi1, C-terminal domain"/>
    <property type="match status" value="1"/>
</dbReference>
<proteinExistence type="inferred from homology"/>
<dbReference type="InterPro" id="IPR013894">
    <property type="entry name" value="RMI1_OB"/>
</dbReference>
<evidence type="ECO:0000256" key="3">
    <source>
        <dbReference type="ARBA" id="ARBA00077519"/>
    </source>
</evidence>
<dbReference type="FunFam" id="2.40.50.770:FF:000004">
    <property type="entry name" value="RecQ-mediated instability protein (DUF1767)"/>
    <property type="match status" value="1"/>
</dbReference>